<feature type="compositionally biased region" description="Basic and acidic residues" evidence="1">
    <location>
        <begin position="176"/>
        <end position="187"/>
    </location>
</feature>
<dbReference type="Proteomes" id="UP001627154">
    <property type="component" value="Unassembled WGS sequence"/>
</dbReference>
<keyword evidence="4" id="KW-1185">Reference proteome</keyword>
<feature type="region of interest" description="Disordered" evidence="1">
    <location>
        <begin position="405"/>
        <end position="425"/>
    </location>
</feature>
<reference evidence="3 4" key="1">
    <citation type="journal article" date="2024" name="bioRxiv">
        <title>A reference genome for Trichogramma kaykai: A tiny desert-dwelling parasitoid wasp with competing sex-ratio distorters.</title>
        <authorList>
            <person name="Culotta J."/>
            <person name="Lindsey A.R."/>
        </authorList>
    </citation>
    <scope>NUCLEOTIDE SEQUENCE [LARGE SCALE GENOMIC DNA]</scope>
    <source>
        <strain evidence="3 4">KSX58</strain>
    </source>
</reference>
<feature type="region of interest" description="Disordered" evidence="1">
    <location>
        <begin position="571"/>
        <end position="633"/>
    </location>
</feature>
<keyword evidence="2" id="KW-0472">Membrane</keyword>
<organism evidence="3 4">
    <name type="scientific">Trichogramma kaykai</name>
    <dbReference type="NCBI Taxonomy" id="54128"/>
    <lineage>
        <taxon>Eukaryota</taxon>
        <taxon>Metazoa</taxon>
        <taxon>Ecdysozoa</taxon>
        <taxon>Arthropoda</taxon>
        <taxon>Hexapoda</taxon>
        <taxon>Insecta</taxon>
        <taxon>Pterygota</taxon>
        <taxon>Neoptera</taxon>
        <taxon>Endopterygota</taxon>
        <taxon>Hymenoptera</taxon>
        <taxon>Apocrita</taxon>
        <taxon>Proctotrupomorpha</taxon>
        <taxon>Chalcidoidea</taxon>
        <taxon>Trichogrammatidae</taxon>
        <taxon>Trichogramma</taxon>
    </lineage>
</organism>
<gene>
    <name evidence="3" type="ORF">TKK_009197</name>
</gene>
<dbReference type="InterPro" id="IPR012464">
    <property type="entry name" value="DUF1676"/>
</dbReference>
<feature type="compositionally biased region" description="Basic residues" evidence="1">
    <location>
        <begin position="603"/>
        <end position="614"/>
    </location>
</feature>
<feature type="transmembrane region" description="Helical" evidence="2">
    <location>
        <begin position="334"/>
        <end position="358"/>
    </location>
</feature>
<accession>A0ABD2WVS5</accession>
<feature type="compositionally biased region" description="Basic residues" evidence="1">
    <location>
        <begin position="411"/>
        <end position="421"/>
    </location>
</feature>
<sequence length="708" mass="79221">MLSCSLIALQIYKLVRVHEPLVQSCRARDRKRVLQRTYTYVPGAELRSFVRGDRTDLHVCTVVGELVLMHERDTSNCTATMKRQASHLSFLLAGCLLLVFAARQVRGHAKVAEGRSIDHSPSNSLFDSSDEDRHPHQQPGKPSKFDYDYGQITRTDDSAEHEAEKLQLQDDAAADDTTRRRQDDVDRSTASSSDSSSSSSTTTTTEATTAEQETMEEKKKRSDEEAECNDSDKRFSVKCIKFKIESFVRTASAQDVYNVSESVQIVRKKQAKYLNYYKPNRDRDNNNNSNNSTSPYDVLRRFLNSHVLKIKLADANELAPRMFFGSPALGQNTFLTGFGLGFLAFGIKKLLLPLFIGVQIVKSILIALFLPSIIGSLGKIVGKIVAQSRPGWRRRPAAVRRSELRVQGPGRRGRPGLRRGLHGPTATGYTAGLGHVRREHAAADDQVAGGDRLEIRLRGHERPVVLAYTGAEVSAGQEARLQGEERRDEHACYYLLVVRAKSIPGDPDELADADQLRSVLLAAAVAPRRRLQSARSRHRGLPRVRRLRHVSQPGALRALLESGLGPAVARAQRAAQAQRRQSRRAALLSLHEGRQGRPGRGGLRGRLRRLRRRQGRPDDKAESGDAGHLSGHRQARARAKALVAFIFQRDVDAPLYVREQNLARIGQFIDDNAFLHAHTHIKHVHKLRERIRGANDRYYAIETIHMAR</sequence>
<dbReference type="AlphaFoldDB" id="A0ABD2WVS5"/>
<name>A0ABD2WVS5_9HYME</name>
<dbReference type="PANTHER" id="PTHR21879">
    <property type="entry name" value="FI03362P-RELATED-RELATED"/>
    <property type="match status" value="1"/>
</dbReference>
<dbReference type="PANTHER" id="PTHR21879:SF25">
    <property type="entry name" value="OSIRIS 24"/>
    <property type="match status" value="1"/>
</dbReference>
<feature type="compositionally biased region" description="Low complexity" evidence="1">
    <location>
        <begin position="188"/>
        <end position="212"/>
    </location>
</feature>
<evidence type="ECO:0000256" key="1">
    <source>
        <dbReference type="SAM" id="MobiDB-lite"/>
    </source>
</evidence>
<feature type="region of interest" description="Disordered" evidence="1">
    <location>
        <begin position="111"/>
        <end position="228"/>
    </location>
</feature>
<feature type="compositionally biased region" description="Basic and acidic residues" evidence="1">
    <location>
        <begin position="615"/>
        <end position="625"/>
    </location>
</feature>
<keyword evidence="2" id="KW-0812">Transmembrane</keyword>
<feature type="compositionally biased region" description="Basic and acidic residues" evidence="1">
    <location>
        <begin position="154"/>
        <end position="168"/>
    </location>
</feature>
<comment type="caution">
    <text evidence="3">The sequence shown here is derived from an EMBL/GenBank/DDBJ whole genome shotgun (WGS) entry which is preliminary data.</text>
</comment>
<dbReference type="EMBL" id="JBJJXI010000067">
    <property type="protein sequence ID" value="KAL3397176.1"/>
    <property type="molecule type" value="Genomic_DNA"/>
</dbReference>
<evidence type="ECO:0000256" key="2">
    <source>
        <dbReference type="SAM" id="Phobius"/>
    </source>
</evidence>
<evidence type="ECO:0000313" key="4">
    <source>
        <dbReference type="Proteomes" id="UP001627154"/>
    </source>
</evidence>
<evidence type="ECO:0000313" key="3">
    <source>
        <dbReference type="EMBL" id="KAL3397176.1"/>
    </source>
</evidence>
<protein>
    <submittedName>
        <fullName evidence="3">Uncharacterized protein</fullName>
    </submittedName>
</protein>
<proteinExistence type="predicted"/>
<keyword evidence="2" id="KW-1133">Transmembrane helix</keyword>
<dbReference type="Pfam" id="PF07898">
    <property type="entry name" value="DUF1676"/>
    <property type="match status" value="1"/>
</dbReference>